<dbReference type="InterPro" id="IPR036291">
    <property type="entry name" value="NAD(P)-bd_dom_sf"/>
</dbReference>
<evidence type="ECO:0000313" key="3">
    <source>
        <dbReference type="EMBL" id="EGA72147.1"/>
    </source>
</evidence>
<dbReference type="InterPro" id="IPR050721">
    <property type="entry name" value="Trk_Ktr_HKT_K-transport"/>
</dbReference>
<dbReference type="SUPFAM" id="SSF51735">
    <property type="entry name" value="NAD(P)-binding Rossmann-fold domains"/>
    <property type="match status" value="1"/>
</dbReference>
<proteinExistence type="predicted"/>
<dbReference type="InterPro" id="IPR036721">
    <property type="entry name" value="RCK_C_sf"/>
</dbReference>
<comment type="caution">
    <text evidence="3">The sequence shown here is derived from an EMBL/GenBank/DDBJ whole genome shotgun (WGS) entry which is preliminary data.</text>
</comment>
<dbReference type="SUPFAM" id="SSF116726">
    <property type="entry name" value="TrkA C-terminal domain-like"/>
    <property type="match status" value="1"/>
</dbReference>
<evidence type="ECO:0000259" key="2">
    <source>
        <dbReference type="PROSITE" id="PS51202"/>
    </source>
</evidence>
<feature type="domain" description="RCK N-terminal" evidence="1">
    <location>
        <begin position="5"/>
        <end position="121"/>
    </location>
</feature>
<dbReference type="PANTHER" id="PTHR43833">
    <property type="entry name" value="POTASSIUM CHANNEL PROTEIN 2-RELATED-RELATED"/>
    <property type="match status" value="1"/>
</dbReference>
<dbReference type="AlphaFoldDB" id="E8M1G7"/>
<dbReference type="PANTHER" id="PTHR43833:SF7">
    <property type="entry name" value="KTR SYSTEM POTASSIUM UPTAKE PROTEIN C"/>
    <property type="match status" value="1"/>
</dbReference>
<evidence type="ECO:0008006" key="5">
    <source>
        <dbReference type="Google" id="ProtNLM"/>
    </source>
</evidence>
<dbReference type="eggNOG" id="COG0569">
    <property type="taxonomic scope" value="Bacteria"/>
</dbReference>
<organism evidence="3 4">
    <name type="scientific">Vibrio sinaloensis DSM 21326</name>
    <dbReference type="NCBI Taxonomy" id="945550"/>
    <lineage>
        <taxon>Bacteria</taxon>
        <taxon>Pseudomonadati</taxon>
        <taxon>Pseudomonadota</taxon>
        <taxon>Gammaproteobacteria</taxon>
        <taxon>Vibrionales</taxon>
        <taxon>Vibrionaceae</taxon>
        <taxon>Vibrio</taxon>
        <taxon>Vibrio oreintalis group</taxon>
    </lineage>
</organism>
<evidence type="ECO:0000313" key="4">
    <source>
        <dbReference type="Proteomes" id="UP000006228"/>
    </source>
</evidence>
<dbReference type="Proteomes" id="UP000006228">
    <property type="component" value="Unassembled WGS sequence"/>
</dbReference>
<evidence type="ECO:0000259" key="1">
    <source>
        <dbReference type="PROSITE" id="PS51201"/>
    </source>
</evidence>
<dbReference type="Gene3D" id="3.40.50.720">
    <property type="entry name" value="NAD(P)-binding Rossmann-like Domain"/>
    <property type="match status" value="1"/>
</dbReference>
<reference evidence="3 4" key="1">
    <citation type="journal article" date="2012" name="Int. J. Syst. Evol. Microbiol.">
        <title>Vibrio caribbeanicus sp. nov., isolated from the marine sponge Scleritoderma cyanea.</title>
        <authorList>
            <person name="Hoffmann M."/>
            <person name="Monday S.R."/>
            <person name="Allard M.W."/>
            <person name="Strain E.A."/>
            <person name="Whittaker P."/>
            <person name="Naum M."/>
            <person name="McCarthy P.J."/>
            <person name="Lopez J.V."/>
            <person name="Fischer M."/>
            <person name="Brown E.W."/>
        </authorList>
    </citation>
    <scope>NUCLEOTIDE SEQUENCE [LARGE SCALE GENOMIC DNA]</scope>
    <source>
        <strain evidence="4">DSMZ 21326</strain>
    </source>
</reference>
<feature type="domain" description="RCK C-terminal" evidence="2">
    <location>
        <begin position="138"/>
        <end position="220"/>
    </location>
</feature>
<dbReference type="InterPro" id="IPR003148">
    <property type="entry name" value="RCK_N"/>
</dbReference>
<dbReference type="Pfam" id="PF02254">
    <property type="entry name" value="TrkA_N"/>
    <property type="match status" value="1"/>
</dbReference>
<dbReference type="OrthoDB" id="9776294at2"/>
<dbReference type="GO" id="GO:0006813">
    <property type="term" value="P:potassium ion transport"/>
    <property type="evidence" value="ECO:0007669"/>
    <property type="project" value="InterPro"/>
</dbReference>
<dbReference type="EMBL" id="AEVT01000006">
    <property type="protein sequence ID" value="EGA72147.1"/>
    <property type="molecule type" value="Genomic_DNA"/>
</dbReference>
<accession>E8M1G7</accession>
<name>E8M1G7_PHOS4</name>
<dbReference type="PROSITE" id="PS51202">
    <property type="entry name" value="RCK_C"/>
    <property type="match status" value="1"/>
</dbReference>
<gene>
    <name evidence="3" type="ORF">VISI1226_05064</name>
</gene>
<dbReference type="Gene3D" id="3.30.70.1450">
    <property type="entry name" value="Regulator of K+ conductance, C-terminal domain"/>
    <property type="match status" value="1"/>
</dbReference>
<dbReference type="Pfam" id="PF02080">
    <property type="entry name" value="TrkA_C"/>
    <property type="match status" value="1"/>
</dbReference>
<dbReference type="GeneID" id="95567514"/>
<protein>
    <recommendedName>
        <fullName evidence="5">KtrA</fullName>
    </recommendedName>
</protein>
<dbReference type="RefSeq" id="WP_008072848.1">
    <property type="nucleotide sequence ID" value="NZ_AEVT01000006.1"/>
</dbReference>
<sequence>MKPSDKQFAVIGLGRFGLSVCQELQASGAEVLAVDINEDRVREAANYVSQALVANCTSEDTVAELRLSDYDMVMVAIGSDVNASILTTLVVKEAGAKSVWVKANDKFHSKILSKIGADHVILPERDMGIRVARKMMDKRVLEFQELGSGIAMTEIVVGARLLGQTLGDLALCKEQGVQVLGFKRGPEVIKAPSLEKSLEIGDVIIIVGPRDTLTRKLSSL</sequence>
<dbReference type="InterPro" id="IPR006037">
    <property type="entry name" value="RCK_C"/>
</dbReference>
<dbReference type="GO" id="GO:0008324">
    <property type="term" value="F:monoatomic cation transmembrane transporter activity"/>
    <property type="evidence" value="ECO:0007669"/>
    <property type="project" value="InterPro"/>
</dbReference>
<dbReference type="PROSITE" id="PS51201">
    <property type="entry name" value="RCK_N"/>
    <property type="match status" value="1"/>
</dbReference>